<proteinExistence type="predicted"/>
<evidence type="ECO:0000313" key="3">
    <source>
        <dbReference type="Proteomes" id="UP000023152"/>
    </source>
</evidence>
<keyword evidence="3" id="KW-1185">Reference proteome</keyword>
<accession>X6NJA5</accession>
<feature type="transmembrane region" description="Helical" evidence="1">
    <location>
        <begin position="203"/>
        <end position="223"/>
    </location>
</feature>
<name>X6NJA5_RETFI</name>
<dbReference type="EMBL" id="ASPP01007908">
    <property type="protein sequence ID" value="ETO26370.1"/>
    <property type="molecule type" value="Genomic_DNA"/>
</dbReference>
<organism evidence="2 3">
    <name type="scientific">Reticulomyxa filosa</name>
    <dbReference type="NCBI Taxonomy" id="46433"/>
    <lineage>
        <taxon>Eukaryota</taxon>
        <taxon>Sar</taxon>
        <taxon>Rhizaria</taxon>
        <taxon>Retaria</taxon>
        <taxon>Foraminifera</taxon>
        <taxon>Monothalamids</taxon>
        <taxon>Reticulomyxidae</taxon>
        <taxon>Reticulomyxa</taxon>
    </lineage>
</organism>
<dbReference type="AlphaFoldDB" id="X6NJA5"/>
<keyword evidence="1" id="KW-0812">Transmembrane</keyword>
<gene>
    <name evidence="2" type="ORF">RFI_10766</name>
</gene>
<feature type="transmembrane region" description="Helical" evidence="1">
    <location>
        <begin position="230"/>
        <end position="247"/>
    </location>
</feature>
<comment type="caution">
    <text evidence="2">The sequence shown here is derived from an EMBL/GenBank/DDBJ whole genome shotgun (WGS) entry which is preliminary data.</text>
</comment>
<evidence type="ECO:0000256" key="1">
    <source>
        <dbReference type="SAM" id="Phobius"/>
    </source>
</evidence>
<evidence type="ECO:0000313" key="2">
    <source>
        <dbReference type="EMBL" id="ETO26370.1"/>
    </source>
</evidence>
<reference evidence="2 3" key="1">
    <citation type="journal article" date="2013" name="Curr. Biol.">
        <title>The Genome of the Foraminiferan Reticulomyxa filosa.</title>
        <authorList>
            <person name="Glockner G."/>
            <person name="Hulsmann N."/>
            <person name="Schleicher M."/>
            <person name="Noegel A.A."/>
            <person name="Eichinger L."/>
            <person name="Gallinger C."/>
            <person name="Pawlowski J."/>
            <person name="Sierra R."/>
            <person name="Euteneuer U."/>
            <person name="Pillet L."/>
            <person name="Moustafa A."/>
            <person name="Platzer M."/>
            <person name="Groth M."/>
            <person name="Szafranski K."/>
            <person name="Schliwa M."/>
        </authorList>
    </citation>
    <scope>NUCLEOTIDE SEQUENCE [LARGE SCALE GENOMIC DNA]</scope>
</reference>
<protein>
    <submittedName>
        <fullName evidence="2">Uncharacterized protein</fullName>
    </submittedName>
</protein>
<sequence length="307" mass="35365">MLQFVWTQFGLNLPLIRPTIAEQSAQQIENIISHLKNALNKETKVAIMDLCSGSGGGPCVAIQDRLNTGEHAKENISIYLSDLYPSVDTWKLLSSKHKNLKFVDKSVNAMNIPKDWDPLFFFFEKVLKEFESTGVNNSGDEDSDEDEQVCVIRTMFGCLHHFNSEQLSQILKDTMIQGHCFMAVDLVRFDEKPDHCLQDLGGLLFWGVSVLLGSPFIFLLTVFKLRPFRPLWLCFFWLLLWVAYFDSNVSWARAHPFREVLKLAYQQCGQQNVLYRWQHTYLQVPFGRRFPAVVCYVGVPVTFKNLL</sequence>
<keyword evidence="1" id="KW-0472">Membrane</keyword>
<dbReference type="Proteomes" id="UP000023152">
    <property type="component" value="Unassembled WGS sequence"/>
</dbReference>
<keyword evidence="1" id="KW-1133">Transmembrane helix</keyword>